<name>A0A5N0UTZ6_9PSEU</name>
<gene>
    <name evidence="1" type="ORF">FPZ12_029515</name>
</gene>
<reference evidence="1" key="1">
    <citation type="submission" date="2019-09" db="EMBL/GenBank/DDBJ databases">
        <authorList>
            <person name="Teo W.F.A."/>
            <person name="Duangmal K."/>
        </authorList>
    </citation>
    <scope>NUCLEOTIDE SEQUENCE [LARGE SCALE GENOMIC DNA]</scope>
    <source>
        <strain evidence="1">K81G1</strain>
    </source>
</reference>
<evidence type="ECO:0000313" key="2">
    <source>
        <dbReference type="Proteomes" id="UP000319769"/>
    </source>
</evidence>
<proteinExistence type="predicted"/>
<organism evidence="1 2">
    <name type="scientific">Amycolatopsis acidicola</name>
    <dbReference type="NCBI Taxonomy" id="2596893"/>
    <lineage>
        <taxon>Bacteria</taxon>
        <taxon>Bacillati</taxon>
        <taxon>Actinomycetota</taxon>
        <taxon>Actinomycetes</taxon>
        <taxon>Pseudonocardiales</taxon>
        <taxon>Pseudonocardiaceae</taxon>
        <taxon>Amycolatopsis</taxon>
    </lineage>
</organism>
<dbReference type="AlphaFoldDB" id="A0A5N0UTZ6"/>
<keyword evidence="2" id="KW-1185">Reference proteome</keyword>
<dbReference type="OrthoDB" id="3688760at2"/>
<sequence>MHAGRIKAGYVSNGVPIATPTLIFSANDEAVVTTLSEEFGGCVDRCGLTGEHRVITDTSEVVLQLENPDSVEARMIILQRAGRPHKPDISIRGRIDGFESLGVFLYKTTGWSLVPEMQNIQEELATLRAKGAQLSIRLSLGEVLLPTAKYLRPFVEVLPQ</sequence>
<accession>A0A5N0UTZ6</accession>
<dbReference type="RefSeq" id="WP_144748836.1">
    <property type="nucleotide sequence ID" value="NZ_VMNW02000056.1"/>
</dbReference>
<evidence type="ECO:0000313" key="1">
    <source>
        <dbReference type="EMBL" id="KAA9155536.1"/>
    </source>
</evidence>
<dbReference type="Proteomes" id="UP000319769">
    <property type="component" value="Unassembled WGS sequence"/>
</dbReference>
<dbReference type="EMBL" id="VMNW02000056">
    <property type="protein sequence ID" value="KAA9155536.1"/>
    <property type="molecule type" value="Genomic_DNA"/>
</dbReference>
<protein>
    <submittedName>
        <fullName evidence="1">Uncharacterized protein</fullName>
    </submittedName>
</protein>
<comment type="caution">
    <text evidence="1">The sequence shown here is derived from an EMBL/GenBank/DDBJ whole genome shotgun (WGS) entry which is preliminary data.</text>
</comment>